<dbReference type="InterPro" id="IPR036291">
    <property type="entry name" value="NAD(P)-bd_dom_sf"/>
</dbReference>
<dbReference type="PATRIC" id="fig|874156.12.peg.2490"/>
<comment type="caution">
    <text evidence="3">The sequence shown here is derived from an EMBL/GenBank/DDBJ whole genome shotgun (WGS) entry which is preliminary data.</text>
</comment>
<dbReference type="InterPro" id="IPR013154">
    <property type="entry name" value="ADH-like_N"/>
</dbReference>
<name>A0A0H0XLG9_9SPHN</name>
<accession>A0A0H0XLG9</accession>
<keyword evidence="4" id="KW-1185">Reference proteome</keyword>
<proteinExistence type="predicted"/>
<dbReference type="EMBL" id="LBHU01000004">
    <property type="protein sequence ID" value="KLI62826.1"/>
    <property type="molecule type" value="Genomic_DNA"/>
</dbReference>
<dbReference type="Proteomes" id="UP000053455">
    <property type="component" value="Unassembled WGS sequence"/>
</dbReference>
<dbReference type="AlphaFoldDB" id="A0A0H0XLG9"/>
<dbReference type="NCBIfam" id="TIGR01202">
    <property type="entry name" value="bchC"/>
    <property type="match status" value="1"/>
</dbReference>
<evidence type="ECO:0000256" key="1">
    <source>
        <dbReference type="ARBA" id="ARBA00023002"/>
    </source>
</evidence>
<dbReference type="PANTHER" id="PTHR43189">
    <property type="entry name" value="ZINC-TYPE ALCOHOL DEHYDROGENASE-LIKE PROTEIN C1198.01-RELATED"/>
    <property type="match status" value="1"/>
</dbReference>
<dbReference type="PANTHER" id="PTHR43189:SF1">
    <property type="entry name" value="ZINC-TYPE ALCOHOL DEHYDROGENASE-LIKE PROTEIN C1198.01"/>
    <property type="match status" value="1"/>
</dbReference>
<reference evidence="3 4" key="1">
    <citation type="submission" date="2015-04" db="EMBL/GenBank/DDBJ databases">
        <title>The draft genome sequence of Erythrobacter marinus HWDM-33.</title>
        <authorList>
            <person name="Zhuang L."/>
            <person name="Liu Y."/>
            <person name="Shao Z."/>
        </authorList>
    </citation>
    <scope>NUCLEOTIDE SEQUENCE [LARGE SCALE GENOMIC DNA]</scope>
    <source>
        <strain evidence="3 4">HWDM-33</strain>
    </source>
</reference>
<gene>
    <name evidence="3" type="ORF">AAV99_12115</name>
</gene>
<dbReference type="SUPFAM" id="SSF50129">
    <property type="entry name" value="GroES-like"/>
    <property type="match status" value="1"/>
</dbReference>
<dbReference type="Gene3D" id="3.90.180.10">
    <property type="entry name" value="Medium-chain alcohol dehydrogenases, catalytic domain"/>
    <property type="match status" value="2"/>
</dbReference>
<organism evidence="3 4">
    <name type="scientific">Aurantiacibacter marinus</name>
    <dbReference type="NCBI Taxonomy" id="874156"/>
    <lineage>
        <taxon>Bacteria</taxon>
        <taxon>Pseudomonadati</taxon>
        <taxon>Pseudomonadota</taxon>
        <taxon>Alphaproteobacteria</taxon>
        <taxon>Sphingomonadales</taxon>
        <taxon>Erythrobacteraceae</taxon>
        <taxon>Aurantiacibacter</taxon>
    </lineage>
</organism>
<protein>
    <submittedName>
        <fullName evidence="3">2-desacetyl-2-hydroxyethyl bacteriochlorophyllide A dehydrogenase</fullName>
    </submittedName>
</protein>
<evidence type="ECO:0000313" key="4">
    <source>
        <dbReference type="Proteomes" id="UP000053455"/>
    </source>
</evidence>
<evidence type="ECO:0000313" key="3">
    <source>
        <dbReference type="EMBL" id="KLI62826.1"/>
    </source>
</evidence>
<dbReference type="STRING" id="874156.GCA_001021555_02503"/>
<dbReference type="Pfam" id="PF08240">
    <property type="entry name" value="ADH_N"/>
    <property type="match status" value="1"/>
</dbReference>
<dbReference type="OrthoDB" id="9806940at2"/>
<dbReference type="InterPro" id="IPR011032">
    <property type="entry name" value="GroES-like_sf"/>
</dbReference>
<keyword evidence="1" id="KW-0560">Oxidoreductase</keyword>
<dbReference type="Gene3D" id="3.40.50.720">
    <property type="entry name" value="NAD(P)-binding Rossmann-like Domain"/>
    <property type="match status" value="1"/>
</dbReference>
<feature type="domain" description="Alcohol dehydrogenase-like N-terminal" evidence="2">
    <location>
        <begin position="26"/>
        <end position="119"/>
    </location>
</feature>
<dbReference type="CDD" id="cd08255">
    <property type="entry name" value="2-desacetyl-2-hydroxyethyl_bacteriochlorophyllide_like"/>
    <property type="match status" value="1"/>
</dbReference>
<sequence>MDAHAVILEAPRKLSLRPLTLSPCSPSDVIVEIHHSGISTGTEKLFWTGEMPSFPGMGYPLVPGYESVGRVIGGGTDVEDRIGEWVFVPGATCYESARGLFGGTAEKVILPSARALPVSESLGREGVLFALAATALHAIAGGTVPDLIVGHGTLGRLLARITIAMGAPAPVVWDNKASRRTGGAGYDVLAPKDDDRRDYTSVYDASGYADGIDALIGRLAHGGEIVLAGFYANRPSFAFPAAFRAEARFRVAAEWKPEDLSATRDLIDSGALDLSGLISHTSPAGDALKAYPTAFNDTDCLKMVLDWSQSE</sequence>
<dbReference type="SUPFAM" id="SSF51735">
    <property type="entry name" value="NAD(P)-binding Rossmann-fold domains"/>
    <property type="match status" value="1"/>
</dbReference>
<dbReference type="InterPro" id="IPR005903">
    <property type="entry name" value="BchC"/>
</dbReference>
<evidence type="ECO:0000259" key="2">
    <source>
        <dbReference type="Pfam" id="PF08240"/>
    </source>
</evidence>
<dbReference type="RefSeq" id="WP_047094341.1">
    <property type="nucleotide sequence ID" value="NZ_LBHU01000004.1"/>
</dbReference>
<dbReference type="GO" id="GO:0036354">
    <property type="term" value="F:bacteriochlorophyllide-a dehydrogenase activity"/>
    <property type="evidence" value="ECO:0007669"/>
    <property type="project" value="InterPro"/>
</dbReference>